<dbReference type="Proteomes" id="UP000002762">
    <property type="component" value="Unassembled WGS sequence"/>
</dbReference>
<dbReference type="OrthoDB" id="10005898at2759"/>
<dbReference type="RefSeq" id="XP_008596599.1">
    <property type="nucleotide sequence ID" value="XM_008598377.1"/>
</dbReference>
<dbReference type="PANTHER" id="PTHR12652:SF25">
    <property type="entry name" value="MICROBODY (PEROXISOME) PROLIFERATION PROTEIN PEROXIN 11C (EUROFUNG)"/>
    <property type="match status" value="1"/>
</dbReference>
<dbReference type="HOGENOM" id="CLU_052213_0_1_1"/>
<proteinExistence type="predicted"/>
<accession>J4WBL5</accession>
<protein>
    <submittedName>
        <fullName evidence="2">Peroxin 11C</fullName>
    </submittedName>
</protein>
<name>J4WBL5_BEAB2</name>
<dbReference type="STRING" id="655819.J4WBL5"/>
<dbReference type="PANTHER" id="PTHR12652">
    <property type="entry name" value="PEROXISOMAL BIOGENESIS FACTOR 11"/>
    <property type="match status" value="1"/>
</dbReference>
<sequence>MSESASETLAPVEPLAVLPSTTPSEKAAVTAARPSDAASTPRPRRTDGASSASSSSSPSALARTDAFIAHLQRCMQTRAGADTVLMFACYATRLAGNLLDIGGRAALRSSARQLVAALFSLPPSTSVVLKPATMPRSIALVLDLAARLQAYSGMVSEMRTMGRLWGLLGLYSAVKGLIAARKQQKQTDALSDESAEKTFAALVAWAQTLCLVVFQVCENAAYLGSKKILPIKPLNQGRLAILSVRFWGAYVAMEVVKHLTERARRLSASGGVKATAAAAEEKRWQEDWRTAFYRNAAWAPLTMHWGTPGGLLPDVLVALFALYPATGGMRDLWRRTA</sequence>
<evidence type="ECO:0000256" key="1">
    <source>
        <dbReference type="SAM" id="MobiDB-lite"/>
    </source>
</evidence>
<dbReference type="AlphaFoldDB" id="J4WBL5"/>
<organism evidence="2 3">
    <name type="scientific">Beauveria bassiana (strain ARSEF 2860)</name>
    <name type="common">White muscardine disease fungus</name>
    <name type="synonym">Tritirachium shiotae</name>
    <dbReference type="NCBI Taxonomy" id="655819"/>
    <lineage>
        <taxon>Eukaryota</taxon>
        <taxon>Fungi</taxon>
        <taxon>Dikarya</taxon>
        <taxon>Ascomycota</taxon>
        <taxon>Pezizomycotina</taxon>
        <taxon>Sordariomycetes</taxon>
        <taxon>Hypocreomycetidae</taxon>
        <taxon>Hypocreales</taxon>
        <taxon>Cordycipitaceae</taxon>
        <taxon>Beauveria</taxon>
    </lineage>
</organism>
<evidence type="ECO:0000313" key="3">
    <source>
        <dbReference type="Proteomes" id="UP000002762"/>
    </source>
</evidence>
<dbReference type="EMBL" id="JH725156">
    <property type="protein sequence ID" value="EJP67500.1"/>
    <property type="molecule type" value="Genomic_DNA"/>
</dbReference>
<feature type="compositionally biased region" description="Low complexity" evidence="1">
    <location>
        <begin position="49"/>
        <end position="58"/>
    </location>
</feature>
<dbReference type="GeneID" id="19886292"/>
<keyword evidence="3" id="KW-1185">Reference proteome</keyword>
<dbReference type="InParanoid" id="J4WBL5"/>
<evidence type="ECO:0000313" key="2">
    <source>
        <dbReference type="EMBL" id="EJP67500.1"/>
    </source>
</evidence>
<gene>
    <name evidence="2" type="ORF">BBA_03280</name>
</gene>
<reference evidence="2 3" key="1">
    <citation type="journal article" date="2012" name="Sci. Rep.">
        <title>Genomic perspectives on the evolution of fungal entomopathogenicity in Beauveria bassiana.</title>
        <authorList>
            <person name="Xiao G."/>
            <person name="Ying S.H."/>
            <person name="Zheng P."/>
            <person name="Wang Z.L."/>
            <person name="Zhang S."/>
            <person name="Xie X.Q."/>
            <person name="Shang Y."/>
            <person name="St Leger R.J."/>
            <person name="Zhao G.P."/>
            <person name="Wang C."/>
            <person name="Feng M.G."/>
        </authorList>
    </citation>
    <scope>NUCLEOTIDE SEQUENCE [LARGE SCALE GENOMIC DNA]</scope>
    <source>
        <strain evidence="2 3">ARSEF 2860</strain>
    </source>
</reference>
<feature type="region of interest" description="Disordered" evidence="1">
    <location>
        <begin position="1"/>
        <end position="58"/>
    </location>
</feature>